<comment type="similarity">
    <text evidence="1 3">Belongs to the pseudouridine synthase RluA family.</text>
</comment>
<organism evidence="5 6">
    <name type="scientific">Candidatus Woesebacteria bacterium GWB1_43_5</name>
    <dbReference type="NCBI Taxonomy" id="1802474"/>
    <lineage>
        <taxon>Bacteria</taxon>
        <taxon>Candidatus Woeseibacteriota</taxon>
    </lineage>
</organism>
<sequence>MEPRLIFQDEHMLVLDKPPGWVVNEADTTKNFLTIQKWLQENFDYEISKDKQLRSGIVHRLDKETSGLLLVAKTHGAFENLQKQFKERVVEKTYIALAHGEVVEKSGEISATVGRLKWNRRKFGVVPGGREALTRYRIISNYPASPSGRQMPISNEKYSLLELYPKTGRTHQIRVHLKYLGHPIVSDKTYVGRKTWRRDTKWCPRLFLHASEISFIHPGTGKKISFESKLSEDLQRALTMLE</sequence>
<dbReference type="InterPro" id="IPR006145">
    <property type="entry name" value="PsdUridine_synth_RsuA/RluA"/>
</dbReference>
<evidence type="ECO:0000256" key="1">
    <source>
        <dbReference type="ARBA" id="ARBA00010876"/>
    </source>
</evidence>
<dbReference type="NCBIfam" id="TIGR00005">
    <property type="entry name" value="rluA_subfam"/>
    <property type="match status" value="1"/>
</dbReference>
<feature type="domain" description="Pseudouridine synthase RsuA/RluA-like" evidence="4">
    <location>
        <begin position="11"/>
        <end position="178"/>
    </location>
</feature>
<reference evidence="5 6" key="1">
    <citation type="journal article" date="2016" name="Nat. Commun.">
        <title>Thousands of microbial genomes shed light on interconnected biogeochemical processes in an aquifer system.</title>
        <authorList>
            <person name="Anantharaman K."/>
            <person name="Brown C.T."/>
            <person name="Hug L.A."/>
            <person name="Sharon I."/>
            <person name="Castelle C.J."/>
            <person name="Probst A.J."/>
            <person name="Thomas B.C."/>
            <person name="Singh A."/>
            <person name="Wilkins M.J."/>
            <person name="Karaoz U."/>
            <person name="Brodie E.L."/>
            <person name="Williams K.H."/>
            <person name="Hubbard S.S."/>
            <person name="Banfield J.F."/>
        </authorList>
    </citation>
    <scope>NUCLEOTIDE SEQUENCE [LARGE SCALE GENOMIC DNA]</scope>
</reference>
<name>A0A1F7WSB5_9BACT</name>
<dbReference type="CDD" id="cd02869">
    <property type="entry name" value="PseudoU_synth_RluA_like"/>
    <property type="match status" value="1"/>
</dbReference>
<dbReference type="InterPro" id="IPR020103">
    <property type="entry name" value="PsdUridine_synth_cat_dom_sf"/>
</dbReference>
<comment type="function">
    <text evidence="3">Responsible for synthesis of pseudouridine from uracil.</text>
</comment>
<keyword evidence="3" id="KW-0413">Isomerase</keyword>
<evidence type="ECO:0000313" key="6">
    <source>
        <dbReference type="Proteomes" id="UP000178812"/>
    </source>
</evidence>
<comment type="caution">
    <text evidence="5">The sequence shown here is derived from an EMBL/GenBank/DDBJ whole genome shotgun (WGS) entry which is preliminary data.</text>
</comment>
<dbReference type="GO" id="GO:0003723">
    <property type="term" value="F:RNA binding"/>
    <property type="evidence" value="ECO:0007669"/>
    <property type="project" value="InterPro"/>
</dbReference>
<dbReference type="InterPro" id="IPR050188">
    <property type="entry name" value="RluA_PseudoU_synthase"/>
</dbReference>
<proteinExistence type="inferred from homology"/>
<dbReference type="GO" id="GO:0000455">
    <property type="term" value="P:enzyme-directed rRNA pseudouridine synthesis"/>
    <property type="evidence" value="ECO:0007669"/>
    <property type="project" value="TreeGrafter"/>
</dbReference>
<dbReference type="GO" id="GO:0009982">
    <property type="term" value="F:pseudouridine synthase activity"/>
    <property type="evidence" value="ECO:0007669"/>
    <property type="project" value="InterPro"/>
</dbReference>
<dbReference type="InterPro" id="IPR006224">
    <property type="entry name" value="PsdUridine_synth_RluA-like_CS"/>
</dbReference>
<dbReference type="SUPFAM" id="SSF55120">
    <property type="entry name" value="Pseudouridine synthase"/>
    <property type="match status" value="1"/>
</dbReference>
<comment type="catalytic activity">
    <reaction evidence="3">
        <text>a uridine in RNA = a pseudouridine in RNA</text>
        <dbReference type="Rhea" id="RHEA:48348"/>
        <dbReference type="Rhea" id="RHEA-COMP:12068"/>
        <dbReference type="Rhea" id="RHEA-COMP:12069"/>
        <dbReference type="ChEBI" id="CHEBI:65314"/>
        <dbReference type="ChEBI" id="CHEBI:65315"/>
    </reaction>
</comment>
<protein>
    <recommendedName>
        <fullName evidence="3">Pseudouridine synthase</fullName>
        <ecNumber evidence="3">5.4.99.-</ecNumber>
    </recommendedName>
</protein>
<evidence type="ECO:0000256" key="3">
    <source>
        <dbReference type="RuleBase" id="RU362028"/>
    </source>
</evidence>
<dbReference type="PANTHER" id="PTHR21600:SF87">
    <property type="entry name" value="RNA PSEUDOURIDYLATE SYNTHASE DOMAIN-CONTAINING PROTEIN 1"/>
    <property type="match status" value="1"/>
</dbReference>
<dbReference type="PROSITE" id="PS01129">
    <property type="entry name" value="PSI_RLU"/>
    <property type="match status" value="1"/>
</dbReference>
<dbReference type="Gene3D" id="3.30.2350.10">
    <property type="entry name" value="Pseudouridine synthase"/>
    <property type="match status" value="1"/>
</dbReference>
<dbReference type="Pfam" id="PF00849">
    <property type="entry name" value="PseudoU_synth_2"/>
    <property type="match status" value="1"/>
</dbReference>
<feature type="active site" evidence="2">
    <location>
        <position position="62"/>
    </location>
</feature>
<dbReference type="Proteomes" id="UP000178812">
    <property type="component" value="Unassembled WGS sequence"/>
</dbReference>
<evidence type="ECO:0000256" key="2">
    <source>
        <dbReference type="PIRSR" id="PIRSR606225-1"/>
    </source>
</evidence>
<dbReference type="PANTHER" id="PTHR21600">
    <property type="entry name" value="MITOCHONDRIAL RNA PSEUDOURIDINE SYNTHASE"/>
    <property type="match status" value="1"/>
</dbReference>
<evidence type="ECO:0000259" key="4">
    <source>
        <dbReference type="Pfam" id="PF00849"/>
    </source>
</evidence>
<gene>
    <name evidence="5" type="ORF">A2125_00470</name>
</gene>
<dbReference type="AlphaFoldDB" id="A0A1F7WSB5"/>
<dbReference type="EC" id="5.4.99.-" evidence="3"/>
<accession>A0A1F7WSB5</accession>
<dbReference type="GO" id="GO:0140098">
    <property type="term" value="F:catalytic activity, acting on RNA"/>
    <property type="evidence" value="ECO:0007669"/>
    <property type="project" value="UniProtKB-ARBA"/>
</dbReference>
<dbReference type="InterPro" id="IPR006225">
    <property type="entry name" value="PsdUridine_synth_RluC/D"/>
</dbReference>
<evidence type="ECO:0000313" key="5">
    <source>
        <dbReference type="EMBL" id="OGM05713.1"/>
    </source>
</evidence>
<dbReference type="EMBL" id="MGFM01000026">
    <property type="protein sequence ID" value="OGM05713.1"/>
    <property type="molecule type" value="Genomic_DNA"/>
</dbReference>